<comment type="caution">
    <text evidence="1">The sequence shown here is derived from an EMBL/GenBank/DDBJ whole genome shotgun (WGS) entry which is preliminary data.</text>
</comment>
<protein>
    <submittedName>
        <fullName evidence="1">Uncharacterized protein</fullName>
    </submittedName>
</protein>
<name>A0ABQ2H2N9_9PSED</name>
<evidence type="ECO:0000313" key="1">
    <source>
        <dbReference type="EMBL" id="GGM25989.1"/>
    </source>
</evidence>
<dbReference type="Proteomes" id="UP000616499">
    <property type="component" value="Unassembled WGS sequence"/>
</dbReference>
<organism evidence="1 2">
    <name type="scientific">Pseudomonas asuensis</name>
    <dbReference type="NCBI Taxonomy" id="1825787"/>
    <lineage>
        <taxon>Bacteria</taxon>
        <taxon>Pseudomonadati</taxon>
        <taxon>Pseudomonadota</taxon>
        <taxon>Gammaproteobacteria</taxon>
        <taxon>Pseudomonadales</taxon>
        <taxon>Pseudomonadaceae</taxon>
        <taxon>Pseudomonas</taxon>
    </lineage>
</organism>
<keyword evidence="2" id="KW-1185">Reference proteome</keyword>
<sequence>MFAFMITRDHTHRIHPGYVKASGFPIKKNDIEQFGVPFRLVNAANGSVFYEGQCCGDHVEVEAFESLACPSPLIFQIRSETGQWQDGYV</sequence>
<evidence type="ECO:0000313" key="2">
    <source>
        <dbReference type="Proteomes" id="UP000616499"/>
    </source>
</evidence>
<gene>
    <name evidence="1" type="ORF">GCM10009425_40940</name>
</gene>
<accession>A0ABQ2H2N9</accession>
<reference evidence="2" key="1">
    <citation type="journal article" date="2019" name="Int. J. Syst. Evol. Microbiol.">
        <title>The Global Catalogue of Microorganisms (GCM) 10K type strain sequencing project: providing services to taxonomists for standard genome sequencing and annotation.</title>
        <authorList>
            <consortium name="The Broad Institute Genomics Platform"/>
            <consortium name="The Broad Institute Genome Sequencing Center for Infectious Disease"/>
            <person name="Wu L."/>
            <person name="Ma J."/>
        </authorList>
    </citation>
    <scope>NUCLEOTIDE SEQUENCE [LARGE SCALE GENOMIC DNA]</scope>
    <source>
        <strain evidence="2">JCM 13501</strain>
    </source>
</reference>
<dbReference type="RefSeq" id="WP_188867987.1">
    <property type="nucleotide sequence ID" value="NZ_BMNW01000011.1"/>
</dbReference>
<dbReference type="EMBL" id="BMNW01000011">
    <property type="protein sequence ID" value="GGM25989.1"/>
    <property type="molecule type" value="Genomic_DNA"/>
</dbReference>
<proteinExistence type="predicted"/>